<dbReference type="PROSITE" id="PS50110">
    <property type="entry name" value="RESPONSE_REGULATORY"/>
    <property type="match status" value="1"/>
</dbReference>
<protein>
    <submittedName>
        <fullName evidence="7">Histidine kinase</fullName>
    </submittedName>
</protein>
<comment type="caution">
    <text evidence="4">Lacks conserved residue(s) required for the propagation of feature annotation.</text>
</comment>
<dbReference type="GO" id="GO:0003700">
    <property type="term" value="F:DNA-binding transcription factor activity"/>
    <property type="evidence" value="ECO:0007669"/>
    <property type="project" value="InterPro"/>
</dbReference>
<dbReference type="Pfam" id="PF00072">
    <property type="entry name" value="Response_reg"/>
    <property type="match status" value="1"/>
</dbReference>
<sequence>MFNLMIINNQSLTRKTLIKILEESKMAKEIITKNTIDEGLSYLDKNNVDVIILEVSMQNSKFLNFIEKIKLKNKKIKIFLLSRDINLTNINKLNLDFNDIIKKPISKKDITNKLIKLKEESININLDDFLTEFNIKLKERDFLKSLDILKTKLKEVCLDKSSKLQRKKLEFVLEKILIKEKIGNINLGNYFSKNMTNSKILDIIAFEFLKDLYQVKACKDFSILEDVFIYINNNIYKNISLNDIVKNCAISQAYLSRLFRSNFKITVVNYINLLKINIGKEIIINEEMTMVDLSNYLSYSDYSYFSKVFKKHEGMTIENYKKT</sequence>
<keyword evidence="3" id="KW-0804">Transcription</keyword>
<organism evidence="7 8">
    <name type="scientific">Anaerococcus hydrogenalis</name>
    <dbReference type="NCBI Taxonomy" id="33029"/>
    <lineage>
        <taxon>Bacteria</taxon>
        <taxon>Bacillati</taxon>
        <taxon>Bacillota</taxon>
        <taxon>Tissierellia</taxon>
        <taxon>Tissierellales</taxon>
        <taxon>Peptoniphilaceae</taxon>
        <taxon>Anaerococcus</taxon>
    </lineage>
</organism>
<evidence type="ECO:0000313" key="7">
    <source>
        <dbReference type="EMBL" id="PMC81548.1"/>
    </source>
</evidence>
<evidence type="ECO:0000256" key="1">
    <source>
        <dbReference type="ARBA" id="ARBA00023015"/>
    </source>
</evidence>
<evidence type="ECO:0000259" key="6">
    <source>
        <dbReference type="PROSITE" id="PS50110"/>
    </source>
</evidence>
<dbReference type="PROSITE" id="PS01124">
    <property type="entry name" value="HTH_ARAC_FAMILY_2"/>
    <property type="match status" value="1"/>
</dbReference>
<dbReference type="SMART" id="SM00342">
    <property type="entry name" value="HTH_ARAC"/>
    <property type="match status" value="1"/>
</dbReference>
<dbReference type="SUPFAM" id="SSF46689">
    <property type="entry name" value="Homeodomain-like"/>
    <property type="match status" value="2"/>
</dbReference>
<gene>
    <name evidence="7" type="ORF">CJ192_05835</name>
</gene>
<accession>A0A2N6UIQ6</accession>
<dbReference type="InterPro" id="IPR018060">
    <property type="entry name" value="HTH_AraC"/>
</dbReference>
<name>A0A2N6UIQ6_9FIRM</name>
<dbReference type="SUPFAM" id="SSF52172">
    <property type="entry name" value="CheY-like"/>
    <property type="match status" value="1"/>
</dbReference>
<dbReference type="Proteomes" id="UP000235658">
    <property type="component" value="Unassembled WGS sequence"/>
</dbReference>
<comment type="caution">
    <text evidence="7">The sequence shown here is derived from an EMBL/GenBank/DDBJ whole genome shotgun (WGS) entry which is preliminary data.</text>
</comment>
<reference evidence="7 8" key="1">
    <citation type="submission" date="2017-09" db="EMBL/GenBank/DDBJ databases">
        <title>Bacterial strain isolated from the female urinary microbiota.</title>
        <authorList>
            <person name="Thomas-White K."/>
            <person name="Kumar N."/>
            <person name="Forster S."/>
            <person name="Putonti C."/>
            <person name="Lawley T."/>
            <person name="Wolfe A.J."/>
        </authorList>
    </citation>
    <scope>NUCLEOTIDE SEQUENCE [LARGE SCALE GENOMIC DNA]</scope>
    <source>
        <strain evidence="7 8">UMB0204</strain>
    </source>
</reference>
<evidence type="ECO:0000256" key="2">
    <source>
        <dbReference type="ARBA" id="ARBA00023125"/>
    </source>
</evidence>
<dbReference type="GO" id="GO:0016301">
    <property type="term" value="F:kinase activity"/>
    <property type="evidence" value="ECO:0007669"/>
    <property type="project" value="UniProtKB-KW"/>
</dbReference>
<feature type="domain" description="Response regulatory" evidence="6">
    <location>
        <begin position="3"/>
        <end position="118"/>
    </location>
</feature>
<dbReference type="GO" id="GO:0043565">
    <property type="term" value="F:sequence-specific DNA binding"/>
    <property type="evidence" value="ECO:0007669"/>
    <property type="project" value="InterPro"/>
</dbReference>
<keyword evidence="7" id="KW-0418">Kinase</keyword>
<dbReference type="InterPro" id="IPR009057">
    <property type="entry name" value="Homeodomain-like_sf"/>
</dbReference>
<evidence type="ECO:0000259" key="5">
    <source>
        <dbReference type="PROSITE" id="PS01124"/>
    </source>
</evidence>
<dbReference type="PANTHER" id="PTHR43280:SF34">
    <property type="entry name" value="ARAC-FAMILY TRANSCRIPTIONAL REGULATOR"/>
    <property type="match status" value="1"/>
</dbReference>
<evidence type="ECO:0000256" key="4">
    <source>
        <dbReference type="PROSITE-ProRule" id="PRU00169"/>
    </source>
</evidence>
<keyword evidence="7" id="KW-0808">Transferase</keyword>
<evidence type="ECO:0000256" key="3">
    <source>
        <dbReference type="ARBA" id="ARBA00023163"/>
    </source>
</evidence>
<feature type="domain" description="HTH araC/xylS-type" evidence="5">
    <location>
        <begin position="225"/>
        <end position="323"/>
    </location>
</feature>
<dbReference type="GO" id="GO:0000160">
    <property type="term" value="P:phosphorelay signal transduction system"/>
    <property type="evidence" value="ECO:0007669"/>
    <property type="project" value="InterPro"/>
</dbReference>
<dbReference type="InterPro" id="IPR011006">
    <property type="entry name" value="CheY-like_superfamily"/>
</dbReference>
<dbReference type="AlphaFoldDB" id="A0A2N6UIQ6"/>
<dbReference type="EMBL" id="PNHP01000003">
    <property type="protein sequence ID" value="PMC81548.1"/>
    <property type="molecule type" value="Genomic_DNA"/>
</dbReference>
<dbReference type="Gene3D" id="3.40.50.2300">
    <property type="match status" value="1"/>
</dbReference>
<dbReference type="InterPro" id="IPR001789">
    <property type="entry name" value="Sig_transdc_resp-reg_receiver"/>
</dbReference>
<keyword evidence="1" id="KW-0805">Transcription regulation</keyword>
<dbReference type="Gene3D" id="1.10.10.60">
    <property type="entry name" value="Homeodomain-like"/>
    <property type="match status" value="2"/>
</dbReference>
<proteinExistence type="predicted"/>
<dbReference type="RefSeq" id="WP_102198090.1">
    <property type="nucleotide sequence ID" value="NZ_JAHAHW010000001.1"/>
</dbReference>
<dbReference type="GeneID" id="84578700"/>
<keyword evidence="2" id="KW-0238">DNA-binding</keyword>
<dbReference type="Pfam" id="PF12833">
    <property type="entry name" value="HTH_18"/>
    <property type="match status" value="1"/>
</dbReference>
<evidence type="ECO:0000313" key="8">
    <source>
        <dbReference type="Proteomes" id="UP000235658"/>
    </source>
</evidence>
<dbReference type="PANTHER" id="PTHR43280">
    <property type="entry name" value="ARAC-FAMILY TRANSCRIPTIONAL REGULATOR"/>
    <property type="match status" value="1"/>
</dbReference>